<reference evidence="2" key="2">
    <citation type="submission" date="2024-05" db="EMBL/GenBank/DDBJ databases">
        <authorList>
            <person name="Mellies J."/>
            <person name="Newton I."/>
        </authorList>
    </citation>
    <scope>NUCLEOTIDE SEQUENCE</scope>
    <source>
        <strain evidence="2">13.2</strain>
    </source>
</reference>
<accession>A0AAU7BIC5</accession>
<sequence length="72" mass="7477">MDEMSIWLLAGSGGHHGSFGNGDGHTRITGQDYPPADNEGLTLHVTAQGAKLWHLPGVCAQPSTLSPLDLAA</sequence>
<gene>
    <name evidence="2" type="ORF">ABH853_03325</name>
</gene>
<evidence type="ECO:0000313" key="2">
    <source>
        <dbReference type="EMBL" id="XBG32309.1"/>
    </source>
</evidence>
<protein>
    <submittedName>
        <fullName evidence="2">Uncharacterized protein</fullName>
    </submittedName>
</protein>
<evidence type="ECO:0000256" key="1">
    <source>
        <dbReference type="SAM" id="MobiDB-lite"/>
    </source>
</evidence>
<reference evidence="2" key="1">
    <citation type="journal article" date="2019" name="Microbiol. Resour. Announc.">
        <title>Draft Genome Sequences of Five Environmental Bacterial Isolates That Degrade Polyethylene Terephthalate Plastic.</title>
        <authorList>
            <person name="Leon-Zayas R."/>
            <person name="Roberts C."/>
            <person name="Vague M."/>
            <person name="Mellies J.L."/>
        </authorList>
    </citation>
    <scope>NUCLEOTIDE SEQUENCE</scope>
    <source>
        <strain evidence="2">13.2</strain>
    </source>
</reference>
<dbReference type="EMBL" id="CP157179">
    <property type="protein sequence ID" value="XBG32309.1"/>
    <property type="molecule type" value="Genomic_DNA"/>
</dbReference>
<feature type="region of interest" description="Disordered" evidence="1">
    <location>
        <begin position="14"/>
        <end position="35"/>
    </location>
</feature>
<feature type="compositionally biased region" description="Gly residues" evidence="1">
    <location>
        <begin position="14"/>
        <end position="23"/>
    </location>
</feature>
<name>A0AAU7BIC5_9PSED</name>
<proteinExistence type="predicted"/>
<organism evidence="2">
    <name type="scientific">Pseudomonas sp. 13.2</name>
    <dbReference type="NCBI Taxonomy" id="3144665"/>
    <lineage>
        <taxon>Bacteria</taxon>
        <taxon>Pseudomonadati</taxon>
        <taxon>Pseudomonadota</taxon>
        <taxon>Gammaproteobacteria</taxon>
        <taxon>Pseudomonadales</taxon>
        <taxon>Pseudomonadaceae</taxon>
        <taxon>Pseudomonas</taxon>
    </lineage>
</organism>
<dbReference type="AlphaFoldDB" id="A0AAU7BIC5"/>